<proteinExistence type="predicted"/>
<gene>
    <name evidence="2" type="ORF">P4T90_19675</name>
</gene>
<evidence type="ECO:0000313" key="2">
    <source>
        <dbReference type="EMBL" id="MED1205273.1"/>
    </source>
</evidence>
<feature type="compositionally biased region" description="Polar residues" evidence="1">
    <location>
        <begin position="47"/>
        <end position="56"/>
    </location>
</feature>
<keyword evidence="3" id="KW-1185">Reference proteome</keyword>
<feature type="region of interest" description="Disordered" evidence="1">
    <location>
        <begin position="1"/>
        <end position="56"/>
    </location>
</feature>
<protein>
    <submittedName>
        <fullName evidence="2">Uncharacterized protein</fullName>
    </submittedName>
</protein>
<sequence>MKRKARDSCGKSWPKGDPAGACDEAPGRPREASACAAEINQQDDQDTTNVPETAQC</sequence>
<evidence type="ECO:0000313" key="3">
    <source>
        <dbReference type="Proteomes" id="UP001341444"/>
    </source>
</evidence>
<name>A0ABU6MNR3_9BACI</name>
<dbReference type="Proteomes" id="UP001341444">
    <property type="component" value="Unassembled WGS sequence"/>
</dbReference>
<evidence type="ECO:0000256" key="1">
    <source>
        <dbReference type="SAM" id="MobiDB-lite"/>
    </source>
</evidence>
<accession>A0ABU6MNR3</accession>
<organism evidence="2 3">
    <name type="scientific">Heyndrickxia acidicola</name>
    <dbReference type="NCBI Taxonomy" id="209389"/>
    <lineage>
        <taxon>Bacteria</taxon>
        <taxon>Bacillati</taxon>
        <taxon>Bacillota</taxon>
        <taxon>Bacilli</taxon>
        <taxon>Bacillales</taxon>
        <taxon>Bacillaceae</taxon>
        <taxon>Heyndrickxia</taxon>
    </lineage>
</organism>
<comment type="caution">
    <text evidence="2">The sequence shown here is derived from an EMBL/GenBank/DDBJ whole genome shotgun (WGS) entry which is preliminary data.</text>
</comment>
<reference evidence="2 3" key="1">
    <citation type="submission" date="2023-03" db="EMBL/GenBank/DDBJ databases">
        <title>Bacillus Genome Sequencing.</title>
        <authorList>
            <person name="Dunlap C."/>
        </authorList>
    </citation>
    <scope>NUCLEOTIDE SEQUENCE [LARGE SCALE GENOMIC DNA]</scope>
    <source>
        <strain evidence="2 3">B-23453</strain>
    </source>
</reference>
<dbReference type="RefSeq" id="WP_157090734.1">
    <property type="nucleotide sequence ID" value="NZ_JARMAB010000031.1"/>
</dbReference>
<dbReference type="EMBL" id="JARMAB010000031">
    <property type="protein sequence ID" value="MED1205273.1"/>
    <property type="molecule type" value="Genomic_DNA"/>
</dbReference>